<protein>
    <submittedName>
        <fullName evidence="1">Uncharacterized protein</fullName>
    </submittedName>
</protein>
<gene>
    <name evidence="1" type="ORF">RMAR00112_LOCUS21604</name>
    <name evidence="2" type="ORF">RMAR00112_LOCUS21605</name>
</gene>
<dbReference type="EMBL" id="HBHW01027902">
    <property type="protein sequence ID" value="CAE0053576.1"/>
    <property type="molecule type" value="Transcribed_RNA"/>
</dbReference>
<name>A0A7S2ZW67_9RHOD</name>
<reference evidence="1" key="1">
    <citation type="submission" date="2021-01" db="EMBL/GenBank/DDBJ databases">
        <authorList>
            <person name="Corre E."/>
            <person name="Pelletier E."/>
            <person name="Niang G."/>
            <person name="Scheremetjew M."/>
            <person name="Finn R."/>
            <person name="Kale V."/>
            <person name="Holt S."/>
            <person name="Cochrane G."/>
            <person name="Meng A."/>
            <person name="Brown T."/>
            <person name="Cohen L."/>
        </authorList>
    </citation>
    <scope>NUCLEOTIDE SEQUENCE</scope>
    <source>
        <strain evidence="1">CCMP 769</strain>
    </source>
</reference>
<dbReference type="PANTHER" id="PTHR38666:SF2">
    <property type="entry name" value="FLAGELLAR ASSOCIATED PROTEIN"/>
    <property type="match status" value="1"/>
</dbReference>
<dbReference type="AlphaFoldDB" id="A0A7S2ZW67"/>
<accession>A0A7S2ZW67</accession>
<dbReference type="PANTHER" id="PTHR38666">
    <property type="match status" value="1"/>
</dbReference>
<evidence type="ECO:0000313" key="1">
    <source>
        <dbReference type="EMBL" id="CAE0053576.1"/>
    </source>
</evidence>
<dbReference type="EMBL" id="HBHW01027903">
    <property type="protein sequence ID" value="CAE0053577.1"/>
    <property type="molecule type" value="Transcribed_RNA"/>
</dbReference>
<dbReference type="Pfam" id="PF11539">
    <property type="entry name" value="DUF3228"/>
    <property type="match status" value="1"/>
</dbReference>
<evidence type="ECO:0000313" key="2">
    <source>
        <dbReference type="EMBL" id="CAE0053577.1"/>
    </source>
</evidence>
<sequence>MRGGLRRFAAYRKIRGMVEIELDEFAFRQFDDPTYAGTRISYDKKAFEEKVNDYYRERVNVQQEFQDRPVLVDGYAPFCKHLFMPNFVGDSITCGRLCS</sequence>
<organism evidence="1">
    <name type="scientific">Rhodosorus marinus</name>
    <dbReference type="NCBI Taxonomy" id="101924"/>
    <lineage>
        <taxon>Eukaryota</taxon>
        <taxon>Rhodophyta</taxon>
        <taxon>Stylonematophyceae</taxon>
        <taxon>Stylonematales</taxon>
        <taxon>Stylonemataceae</taxon>
        <taxon>Rhodosorus</taxon>
    </lineage>
</organism>
<dbReference type="InterPro" id="IPR021610">
    <property type="entry name" value="DUF3228"/>
</dbReference>
<proteinExistence type="predicted"/>
<dbReference type="Gene3D" id="3.30.2310.50">
    <property type="entry name" value="Protein of unknown function (DUF3228), domain 1"/>
    <property type="match status" value="1"/>
</dbReference>